<dbReference type="SUPFAM" id="SSF56601">
    <property type="entry name" value="beta-lactamase/transpeptidase-like"/>
    <property type="match status" value="1"/>
</dbReference>
<evidence type="ECO:0000259" key="2">
    <source>
        <dbReference type="Pfam" id="PF00144"/>
    </source>
</evidence>
<gene>
    <name evidence="3" type="ORF">GM668_12465</name>
</gene>
<dbReference type="EMBL" id="WNLA01000006">
    <property type="protein sequence ID" value="MTW02897.1"/>
    <property type="molecule type" value="Genomic_DNA"/>
</dbReference>
<feature type="signal peptide" evidence="1">
    <location>
        <begin position="1"/>
        <end position="23"/>
    </location>
</feature>
<keyword evidence="1" id="KW-0732">Signal</keyword>
<name>A0A6L6PZC0_9BURK</name>
<dbReference type="AlphaFoldDB" id="A0A6L6PZC0"/>
<dbReference type="Pfam" id="PF00144">
    <property type="entry name" value="Beta-lactamase"/>
    <property type="match status" value="1"/>
</dbReference>
<dbReference type="PANTHER" id="PTHR46825">
    <property type="entry name" value="D-ALANYL-D-ALANINE-CARBOXYPEPTIDASE/ENDOPEPTIDASE AMPH"/>
    <property type="match status" value="1"/>
</dbReference>
<dbReference type="InterPro" id="IPR012338">
    <property type="entry name" value="Beta-lactam/transpept-like"/>
</dbReference>
<evidence type="ECO:0000256" key="1">
    <source>
        <dbReference type="SAM" id="SignalP"/>
    </source>
</evidence>
<dbReference type="RefSeq" id="WP_155439273.1">
    <property type="nucleotide sequence ID" value="NZ_WNLA01000006.1"/>
</dbReference>
<sequence>MFRSVPLYIFWLLPTIPVTAAHAQDDAAVLIARIEASQAASPNELDTLGLKALMERLHVPGLSIAVVKDFKLHWAKAYGIADAETGRLVETGTRFQAASISKPVTALAAMRMVQERRLNLDADVNTVLTSWKVPQSTWSQPVTPRSLFSHTSGADDGFGFPGYEPQAPLPAPVQILNGLPPSNVGKVAFARAPYAAYQYSGGGLTIMQLAMADVCNCSFANLMQSSVLAPLHMQDSSFDPPETRIHAALAHDEQGRRMGAPWHIYPELAAAALWSTPTDLAKFMIEMQTALRGPRGAVLEQRFAQDMTTPVGVGPYAVGWSMARRGDGWYFSHSGSNWGYRAWMTGHVRKGYGMVIMTNGDNGMALMNQVADRIANAYEWDSVERK</sequence>
<dbReference type="OrthoDB" id="9799367at2"/>
<protein>
    <submittedName>
        <fullName evidence="3">Serine hydrolase</fullName>
    </submittedName>
</protein>
<dbReference type="Gene3D" id="3.40.710.10">
    <property type="entry name" value="DD-peptidase/beta-lactamase superfamily"/>
    <property type="match status" value="1"/>
</dbReference>
<evidence type="ECO:0000313" key="3">
    <source>
        <dbReference type="EMBL" id="MTW02897.1"/>
    </source>
</evidence>
<dbReference type="InterPro" id="IPR050491">
    <property type="entry name" value="AmpC-like"/>
</dbReference>
<comment type="caution">
    <text evidence="3">The sequence shown here is derived from an EMBL/GenBank/DDBJ whole genome shotgun (WGS) entry which is preliminary data.</text>
</comment>
<organism evidence="3 4">
    <name type="scientific">Pseudoduganella ginsengisoli</name>
    <dbReference type="NCBI Taxonomy" id="1462440"/>
    <lineage>
        <taxon>Bacteria</taxon>
        <taxon>Pseudomonadati</taxon>
        <taxon>Pseudomonadota</taxon>
        <taxon>Betaproteobacteria</taxon>
        <taxon>Burkholderiales</taxon>
        <taxon>Oxalobacteraceae</taxon>
        <taxon>Telluria group</taxon>
        <taxon>Pseudoduganella</taxon>
    </lineage>
</organism>
<reference evidence="3 4" key="1">
    <citation type="submission" date="2019-11" db="EMBL/GenBank/DDBJ databases">
        <title>Type strains purchased from KCTC, JCM and DSMZ.</title>
        <authorList>
            <person name="Lu H."/>
        </authorList>
    </citation>
    <scope>NUCLEOTIDE SEQUENCE [LARGE SCALE GENOMIC DNA]</scope>
    <source>
        <strain evidence="3 4">KCTC 42409</strain>
    </source>
</reference>
<accession>A0A6L6PZC0</accession>
<dbReference type="Proteomes" id="UP000484015">
    <property type="component" value="Unassembled WGS sequence"/>
</dbReference>
<proteinExistence type="predicted"/>
<feature type="domain" description="Beta-lactamase-related" evidence="2">
    <location>
        <begin position="51"/>
        <end position="377"/>
    </location>
</feature>
<dbReference type="InterPro" id="IPR001466">
    <property type="entry name" value="Beta-lactam-related"/>
</dbReference>
<keyword evidence="4" id="KW-1185">Reference proteome</keyword>
<dbReference type="GO" id="GO:0016787">
    <property type="term" value="F:hydrolase activity"/>
    <property type="evidence" value="ECO:0007669"/>
    <property type="project" value="UniProtKB-KW"/>
</dbReference>
<feature type="chain" id="PRO_5026920422" evidence="1">
    <location>
        <begin position="24"/>
        <end position="386"/>
    </location>
</feature>
<evidence type="ECO:0000313" key="4">
    <source>
        <dbReference type="Proteomes" id="UP000484015"/>
    </source>
</evidence>
<dbReference type="PANTHER" id="PTHR46825:SF12">
    <property type="entry name" value="PENICILLIN-BINDING PROTEIN 4"/>
    <property type="match status" value="1"/>
</dbReference>
<keyword evidence="3" id="KW-0378">Hydrolase</keyword>